<dbReference type="InterPro" id="IPR000330">
    <property type="entry name" value="SNF2_N"/>
</dbReference>
<dbReference type="PANTHER" id="PTHR10799">
    <property type="entry name" value="SNF2/RAD54 HELICASE FAMILY"/>
    <property type="match status" value="1"/>
</dbReference>
<proteinExistence type="predicted"/>
<dbReference type="InterPro" id="IPR038718">
    <property type="entry name" value="SNF2-like_sf"/>
</dbReference>
<dbReference type="SMART" id="SM00487">
    <property type="entry name" value="DEXDc"/>
    <property type="match status" value="1"/>
</dbReference>
<keyword evidence="2" id="KW-0479">Metal-binding</keyword>
<dbReference type="PROSITE" id="PS51192">
    <property type="entry name" value="HELICASE_ATP_BIND_1"/>
    <property type="match status" value="1"/>
</dbReference>
<dbReference type="CDD" id="cd18793">
    <property type="entry name" value="SF2_C_SNF"/>
    <property type="match status" value="1"/>
</dbReference>
<dbReference type="InterPro" id="IPR027417">
    <property type="entry name" value="P-loop_NTPase"/>
</dbReference>
<dbReference type="GO" id="GO:0004386">
    <property type="term" value="F:helicase activity"/>
    <property type="evidence" value="ECO:0007669"/>
    <property type="project" value="UniProtKB-KW"/>
</dbReference>
<dbReference type="FunFam" id="3.40.50.300:FF:000533">
    <property type="entry name" value="Helicase, Snf2 family"/>
    <property type="match status" value="1"/>
</dbReference>
<dbReference type="Pfam" id="PF08455">
    <property type="entry name" value="SNF2_assoc"/>
    <property type="match status" value="1"/>
</dbReference>
<dbReference type="PROSITE" id="PS51194">
    <property type="entry name" value="HELICASE_CTER"/>
    <property type="match status" value="1"/>
</dbReference>
<keyword evidence="6" id="KW-0347">Helicase</keyword>
<dbReference type="Gene3D" id="3.40.50.10810">
    <property type="entry name" value="Tandem AAA-ATPase domain"/>
    <property type="match status" value="1"/>
</dbReference>
<dbReference type="Pfam" id="PF00271">
    <property type="entry name" value="Helicase_C"/>
    <property type="match status" value="1"/>
</dbReference>
<evidence type="ECO:0000259" key="4">
    <source>
        <dbReference type="PROSITE" id="PS51192"/>
    </source>
</evidence>
<keyword evidence="7" id="KW-1185">Reference proteome</keyword>
<dbReference type="GO" id="GO:0016787">
    <property type="term" value="F:hydrolase activity"/>
    <property type="evidence" value="ECO:0007669"/>
    <property type="project" value="UniProtKB-KW"/>
</dbReference>
<evidence type="ECO:0000313" key="6">
    <source>
        <dbReference type="EMBL" id="SFN76281.1"/>
    </source>
</evidence>
<evidence type="ECO:0000256" key="2">
    <source>
        <dbReference type="PROSITE-ProRule" id="PRU00325"/>
    </source>
</evidence>
<dbReference type="CDD" id="cd18012">
    <property type="entry name" value="DEXQc_arch_SWI2_SNF2"/>
    <property type="match status" value="1"/>
</dbReference>
<feature type="domain" description="SWIM-type" evidence="3">
    <location>
        <begin position="53"/>
        <end position="92"/>
    </location>
</feature>
<dbReference type="InterPro" id="IPR049730">
    <property type="entry name" value="SNF2/RAD54-like_C"/>
</dbReference>
<gene>
    <name evidence="6" type="ORF">SAMN04489757_101116</name>
</gene>
<evidence type="ECO:0000256" key="1">
    <source>
        <dbReference type="ARBA" id="ARBA00022801"/>
    </source>
</evidence>
<keyword evidence="6" id="KW-0547">Nucleotide-binding</keyword>
<evidence type="ECO:0000259" key="5">
    <source>
        <dbReference type="PROSITE" id="PS51194"/>
    </source>
</evidence>
<dbReference type="InterPro" id="IPR013663">
    <property type="entry name" value="Helicase_SWF/SNF/SWI_bac"/>
</dbReference>
<dbReference type="InterPro" id="IPR001650">
    <property type="entry name" value="Helicase_C-like"/>
</dbReference>
<accession>A0A1I5BP73</accession>
<dbReference type="GO" id="GO:0005524">
    <property type="term" value="F:ATP binding"/>
    <property type="evidence" value="ECO:0007669"/>
    <property type="project" value="InterPro"/>
</dbReference>
<dbReference type="InterPro" id="IPR014001">
    <property type="entry name" value="Helicase_ATP-bd"/>
</dbReference>
<dbReference type="OrthoDB" id="9760715at2"/>
<keyword evidence="2" id="KW-0862">Zinc</keyword>
<sequence length="1094" mass="126474">MIQLSRIGIRNIASSDVVYARGLQDYKNNHVVNATWSNSKKQYRITVKDNFNYNVTIKVFEDGSFEHSCNCSEHLKENGACKHVVTALLFVLNYVERSLLKEPDNPEEKKIYQIIEYFSNEEVSIVQGETYHIEVTITIPSLLRDSEGNAFASIRVGSSKFYKIQSIKKFLLDLYNKENIVLGKEFKFVHGESKFDKQSNKVLDYFLEILEIQEVVDKMAIPKLFNRSQVILTKNMLLRLLTILGENKFQLDLYGKEYEDVIFSASNPRIKYNLSMIEDGIIMDYSGNYHIVPLTDTGELLYFNGCIYKPNKRFKHNYVPFFNNLGGNRDPLVFKGVHKNKFLEVVLPKISEIMELAVPEELQDRFITEDLEPIVYLDRAKNHIRGELKFRYGEHEFNAFDNPSEPNYIIVRQPGKEDYYLEYLEKLGFVPKSHSFIMRNEEDIYQFLTNSIHDLAKECELYYSDDFKRINIKSPGSFKAGLRVSTGVDLLEMDLNYEEVPKDELQELFKSYRLKKKYYRLKNGSFINLEDESIKNVWDILSKLNVSGKELDKEKIEVSKNAAVYLNNAFSELNLEVEKNADFSALVDSILNPSITQYLVPNGIQATLRPYQMTGYKWLRTLAANNLGGILADDMGLGKTLQSIVYMASILEDSENKNNVKEPDADNKVSRVKNAVKEEPDQVRFLIVCPSSLIYNWQDEVDNFAPHLTTEVITGSPKERQELIESDRKADIIITSYPLIRRDIELYEKIQFHTVFIDEAQYIKNADSLNAKSVKLIRAKHKFALTGTPIENSLSELWSIFDFIMPNYLFSHTKFINIYEKPIMKEEEDKLRDLNRRITPFILRRMKKDVLHELPDKVEEKMLTDMVEEQKKIYVSFMENVKSEINTEIKENGFEKSKMKILAALTRLRQICCHPSTFIDNYTGGSGKLELLLEIITDAIANGHRILVFSQFTSMLSIIEAELHKENIGCFYLAGSTKVQDRNDYVKRFNQGEGEVFLISLKAGGTGLNLTGADTVIHYDPWWNPAVEDQATDRAYRIGQMKSVHVIKLITKGTIEEKIYKLQKKKKNLSDSVIQSKEVFINTLTREELEEILG</sequence>
<protein>
    <submittedName>
        <fullName evidence="6">Helicase conserved C-terminal domain-containing protein</fullName>
    </submittedName>
</protein>
<dbReference type="GO" id="GO:0008270">
    <property type="term" value="F:zinc ion binding"/>
    <property type="evidence" value="ECO:0007669"/>
    <property type="project" value="UniProtKB-KW"/>
</dbReference>
<keyword evidence="2" id="KW-0863">Zinc-finger</keyword>
<dbReference type="Gene3D" id="3.40.50.300">
    <property type="entry name" value="P-loop containing nucleotide triphosphate hydrolases"/>
    <property type="match status" value="1"/>
</dbReference>
<dbReference type="RefSeq" id="WP_091683536.1">
    <property type="nucleotide sequence ID" value="NZ_BAABFM010000003.1"/>
</dbReference>
<dbReference type="Pfam" id="PF00176">
    <property type="entry name" value="SNF2-rel_dom"/>
    <property type="match status" value="1"/>
</dbReference>
<name>A0A1I5BP73_9FIRM</name>
<feature type="domain" description="Helicase ATP-binding" evidence="4">
    <location>
        <begin position="620"/>
        <end position="807"/>
    </location>
</feature>
<dbReference type="Proteomes" id="UP000198806">
    <property type="component" value="Unassembled WGS sequence"/>
</dbReference>
<dbReference type="SUPFAM" id="SSF52540">
    <property type="entry name" value="P-loop containing nucleoside triphosphate hydrolases"/>
    <property type="match status" value="2"/>
</dbReference>
<dbReference type="STRING" id="1527.SAMN04489757_101116"/>
<organism evidence="6 7">
    <name type="scientific">Anaerocolumna aminovalerica</name>
    <dbReference type="NCBI Taxonomy" id="1527"/>
    <lineage>
        <taxon>Bacteria</taxon>
        <taxon>Bacillati</taxon>
        <taxon>Bacillota</taxon>
        <taxon>Clostridia</taxon>
        <taxon>Lachnospirales</taxon>
        <taxon>Lachnospiraceae</taxon>
        <taxon>Anaerocolumna</taxon>
    </lineage>
</organism>
<feature type="domain" description="Helicase C-terminal" evidence="5">
    <location>
        <begin position="932"/>
        <end position="1085"/>
    </location>
</feature>
<dbReference type="EMBL" id="FOWD01000001">
    <property type="protein sequence ID" value="SFN76281.1"/>
    <property type="molecule type" value="Genomic_DNA"/>
</dbReference>
<evidence type="ECO:0000313" key="7">
    <source>
        <dbReference type="Proteomes" id="UP000198806"/>
    </source>
</evidence>
<dbReference type="AlphaFoldDB" id="A0A1I5BP73"/>
<keyword evidence="1" id="KW-0378">Hydrolase</keyword>
<dbReference type="PROSITE" id="PS50966">
    <property type="entry name" value="ZF_SWIM"/>
    <property type="match status" value="1"/>
</dbReference>
<evidence type="ECO:0000259" key="3">
    <source>
        <dbReference type="PROSITE" id="PS50966"/>
    </source>
</evidence>
<reference evidence="6 7" key="1">
    <citation type="submission" date="2016-10" db="EMBL/GenBank/DDBJ databases">
        <authorList>
            <person name="de Groot N.N."/>
        </authorList>
    </citation>
    <scope>NUCLEOTIDE SEQUENCE [LARGE SCALE GENOMIC DNA]</scope>
    <source>
        <strain evidence="6 7">DSM 1283</strain>
    </source>
</reference>
<keyword evidence="6" id="KW-0067">ATP-binding</keyword>
<dbReference type="SMART" id="SM00490">
    <property type="entry name" value="HELICc"/>
    <property type="match status" value="1"/>
</dbReference>
<dbReference type="InterPro" id="IPR007527">
    <property type="entry name" value="Znf_SWIM"/>
</dbReference>